<dbReference type="InterPro" id="IPR019438">
    <property type="entry name" value="Q_salvage"/>
</dbReference>
<organism evidence="7 8">
    <name type="scientific">Gadus morhua</name>
    <name type="common">Atlantic cod</name>
    <dbReference type="NCBI Taxonomy" id="8049"/>
    <lineage>
        <taxon>Eukaryota</taxon>
        <taxon>Metazoa</taxon>
        <taxon>Chordata</taxon>
        <taxon>Craniata</taxon>
        <taxon>Vertebrata</taxon>
        <taxon>Euteleostomi</taxon>
        <taxon>Actinopterygii</taxon>
        <taxon>Neopterygii</taxon>
        <taxon>Teleostei</taxon>
        <taxon>Neoteleostei</taxon>
        <taxon>Acanthomorphata</taxon>
        <taxon>Zeiogadaria</taxon>
        <taxon>Gadariae</taxon>
        <taxon>Gadiformes</taxon>
        <taxon>Gadoidei</taxon>
        <taxon>Gadidae</taxon>
        <taxon>Gadus</taxon>
    </lineage>
</organism>
<dbReference type="PANTHER" id="PTHR21314">
    <property type="entry name" value="QUEUOSINE 5'-PHOSPHATE N-GLYCOSYLASE_HYDROLASE-RELATED"/>
    <property type="match status" value="1"/>
</dbReference>
<evidence type="ECO:0000313" key="7">
    <source>
        <dbReference type="Ensembl" id="ENSGMOP00000010884.2"/>
    </source>
</evidence>
<comment type="function">
    <text evidence="6">Catalyzes the hydrolysis of queuosine 5'-phosphate, releasing the nucleobase queuine (q). Is required for salvage of queuine from exogenous queuosine (Q) that is imported and then converted to queuosine 5'-phosphate intracellularly.</text>
</comment>
<reference evidence="7" key="2">
    <citation type="submission" date="2025-09" db="UniProtKB">
        <authorList>
            <consortium name="Ensembl"/>
        </authorList>
    </citation>
    <scope>IDENTIFICATION</scope>
</reference>
<dbReference type="GO" id="GO:0016787">
    <property type="term" value="F:hydrolase activity"/>
    <property type="evidence" value="ECO:0007669"/>
    <property type="project" value="UniProtKB-KW"/>
</dbReference>
<dbReference type="OMA" id="FSFWSEE"/>
<name>A0A8C4ZC48_GADMO</name>
<comment type="catalytic activity">
    <reaction evidence="5 6">
        <text>queuosine 5'-phosphate + H2O = queuine + D-ribose 5-phosphate</text>
        <dbReference type="Rhea" id="RHEA:75387"/>
        <dbReference type="ChEBI" id="CHEBI:15377"/>
        <dbReference type="ChEBI" id="CHEBI:17433"/>
        <dbReference type="ChEBI" id="CHEBI:78346"/>
        <dbReference type="ChEBI" id="CHEBI:194371"/>
    </reaction>
    <physiologicalReaction direction="left-to-right" evidence="5 6">
        <dbReference type="Rhea" id="RHEA:75388"/>
    </physiologicalReaction>
</comment>
<accession>A0A8C4ZC48</accession>
<dbReference type="Pfam" id="PF10343">
    <property type="entry name" value="Q_salvage"/>
    <property type="match status" value="1"/>
</dbReference>
<evidence type="ECO:0000313" key="8">
    <source>
        <dbReference type="Proteomes" id="UP000694546"/>
    </source>
</evidence>
<dbReference type="AlphaFoldDB" id="A0A8C4ZC48"/>
<evidence type="ECO:0000256" key="1">
    <source>
        <dbReference type="ARBA" id="ARBA00022801"/>
    </source>
</evidence>
<gene>
    <name evidence="7" type="primary">QNG1</name>
</gene>
<reference evidence="7" key="1">
    <citation type="submission" date="2025-08" db="UniProtKB">
        <authorList>
            <consortium name="Ensembl"/>
        </authorList>
    </citation>
    <scope>IDENTIFICATION</scope>
</reference>
<protein>
    <recommendedName>
        <fullName evidence="3 6">Queuosine 5'-phosphate N-glycosylase/hydrolase</fullName>
        <ecNumber evidence="6">3.2.2.-</ecNumber>
    </recommendedName>
    <alternativeName>
        <fullName evidence="4 6">Queuosine-nucleotide N-glycosylase/hydrolase</fullName>
    </alternativeName>
</protein>
<dbReference type="PANTHER" id="PTHR21314:SF0">
    <property type="entry name" value="QUEUOSINE 5'-PHOSPHATE N-GLYCOSYLASE_HYDROLASE"/>
    <property type="match status" value="1"/>
</dbReference>
<keyword evidence="8" id="KW-1185">Reference proteome</keyword>
<proteinExistence type="inferred from homology"/>
<dbReference type="GeneTree" id="ENSGT00390000002374"/>
<comment type="similarity">
    <text evidence="2 6">Belongs to the QNG1 protein family.</text>
</comment>
<evidence type="ECO:0000256" key="4">
    <source>
        <dbReference type="ARBA" id="ARBA00035393"/>
    </source>
</evidence>
<keyword evidence="1 6" id="KW-0378">Hydrolase</keyword>
<sequence>MDRPLPPLDSGRFVAARSQDVFVDVEGVHRRQRCSTPCATVRTSRPAAGKKANPLAPRDTAALNWCVVVDTMNFSFWARGRGQVCISLYGHSFLLTLLSPALGVPITDPEYFSRMSLEQLRHVLRSDNTTPMPMLVERHQVLTEGGRVLLENGGNCRSFISQAGNDAQKMVELIVEKLPSYRDATIYEGKSISFYKRAQILVADFWGIMEARGEGDIPNLDWLTMFADYRVPQALVYLGALRYSNALTDTLKNGELLRSGDRREVEIRGCSIWSVELIKEHLCKLVQERDGVPCNINSAIIDFYLWPYAKKLEKEMSHIPIHHTRCIYY</sequence>
<dbReference type="EC" id="3.2.2.-" evidence="6"/>
<evidence type="ECO:0000256" key="3">
    <source>
        <dbReference type="ARBA" id="ARBA00035306"/>
    </source>
</evidence>
<evidence type="ECO:0000256" key="5">
    <source>
        <dbReference type="ARBA" id="ARBA00048204"/>
    </source>
</evidence>
<evidence type="ECO:0000256" key="6">
    <source>
        <dbReference type="RuleBase" id="RU365002"/>
    </source>
</evidence>
<dbReference type="GO" id="GO:0006400">
    <property type="term" value="P:tRNA modification"/>
    <property type="evidence" value="ECO:0007669"/>
    <property type="project" value="TreeGrafter"/>
</dbReference>
<evidence type="ECO:0000256" key="2">
    <source>
        <dbReference type="ARBA" id="ARBA00035119"/>
    </source>
</evidence>
<dbReference type="Ensembl" id="ENSGMOT00000011182.2">
    <property type="protein sequence ID" value="ENSGMOP00000010884.2"/>
    <property type="gene ID" value="ENSGMOG00000010172.2"/>
</dbReference>
<dbReference type="Proteomes" id="UP000694546">
    <property type="component" value="Chromosome 6"/>
</dbReference>